<accession>A0ABV4UDU1</accession>
<gene>
    <name evidence="1" type="ORF">ABCS64_03100</name>
</gene>
<dbReference type="RefSeq" id="WP_418890461.1">
    <property type="nucleotide sequence ID" value="NZ_JBEUWX010000002.1"/>
</dbReference>
<comment type="caution">
    <text evidence="1">The sequence shown here is derived from an EMBL/GenBank/DDBJ whole genome shotgun (WGS) entry which is preliminary data.</text>
</comment>
<protein>
    <submittedName>
        <fullName evidence="1">Uncharacterized protein</fullName>
    </submittedName>
</protein>
<proteinExistence type="predicted"/>
<evidence type="ECO:0000313" key="2">
    <source>
        <dbReference type="Proteomes" id="UP001574673"/>
    </source>
</evidence>
<reference evidence="2" key="1">
    <citation type="submission" date="2024-06" db="EMBL/GenBank/DDBJ databases">
        <title>Radixoralia hellwigii gen. nov., sp nov., isolated from a root canal in the human oral cavity.</title>
        <authorList>
            <person name="Bartsch S."/>
            <person name="Wittmer A."/>
            <person name="Schulz A.-K."/>
            <person name="Neumann-Schaal M."/>
            <person name="Wolf J."/>
            <person name="Gronow S."/>
            <person name="Tennert C."/>
            <person name="Haecker G."/>
            <person name="Cieplik F."/>
            <person name="Al-Ahmad A."/>
        </authorList>
    </citation>
    <scope>NUCLEOTIDE SEQUENCE [LARGE SCALE GENOMIC DNA]</scope>
    <source>
        <strain evidence="2">Wk13</strain>
    </source>
</reference>
<organism evidence="1 2">
    <name type="scientific">Dentiradicibacter hellwigii</name>
    <dbReference type="NCBI Taxonomy" id="3149053"/>
    <lineage>
        <taxon>Bacteria</taxon>
        <taxon>Pseudomonadati</taxon>
        <taxon>Pseudomonadota</taxon>
        <taxon>Betaproteobacteria</taxon>
        <taxon>Rhodocyclales</taxon>
        <taxon>Rhodocyclaceae</taxon>
        <taxon>Dentiradicibacter</taxon>
    </lineage>
</organism>
<name>A0ABV4UDU1_9RHOO</name>
<dbReference type="EMBL" id="JBEUWX010000002">
    <property type="protein sequence ID" value="MFA9949322.1"/>
    <property type="molecule type" value="Genomic_DNA"/>
</dbReference>
<dbReference type="Proteomes" id="UP001574673">
    <property type="component" value="Unassembled WGS sequence"/>
</dbReference>
<sequence length="146" mass="14230">MTLVTAVALTVASNGTAIGAALGQTGGTAVTLNAGVIGLGSTMVGQLSAGASFNEAFQAGMKAGVVSAVAAGAAYGVNDYLGLNPTGVDATGKLTYSEAAMRYYRLSAVERLGTGTFWAQASSNAVTRGVLAQAQGGKFATGMVGG</sequence>
<evidence type="ECO:0000313" key="1">
    <source>
        <dbReference type="EMBL" id="MFA9949322.1"/>
    </source>
</evidence>
<keyword evidence="2" id="KW-1185">Reference proteome</keyword>